<reference evidence="4" key="1">
    <citation type="submission" date="2025-08" db="UniProtKB">
        <authorList>
            <consortium name="RefSeq"/>
        </authorList>
    </citation>
    <scope>IDENTIFICATION</scope>
</reference>
<feature type="compositionally biased region" description="Polar residues" evidence="1">
    <location>
        <begin position="42"/>
        <end position="51"/>
    </location>
</feature>
<accession>A0AAJ6QW77</accession>
<protein>
    <submittedName>
        <fullName evidence="4">Uncharacterized protein LOC100908524</fullName>
    </submittedName>
</protein>
<organism evidence="3 4">
    <name type="scientific">Galendromus occidentalis</name>
    <name type="common">western predatory mite</name>
    <dbReference type="NCBI Taxonomy" id="34638"/>
    <lineage>
        <taxon>Eukaryota</taxon>
        <taxon>Metazoa</taxon>
        <taxon>Ecdysozoa</taxon>
        <taxon>Arthropoda</taxon>
        <taxon>Chelicerata</taxon>
        <taxon>Arachnida</taxon>
        <taxon>Acari</taxon>
        <taxon>Parasitiformes</taxon>
        <taxon>Mesostigmata</taxon>
        <taxon>Gamasina</taxon>
        <taxon>Phytoseioidea</taxon>
        <taxon>Phytoseiidae</taxon>
        <taxon>Typhlodrominae</taxon>
        <taxon>Galendromus</taxon>
    </lineage>
</organism>
<dbReference type="PANTHER" id="PTHR31796">
    <property type="entry name" value="SUZ DOMAIN-CONTAINING PROTEIN 1"/>
    <property type="match status" value="1"/>
</dbReference>
<name>A0AAJ6QW77_9ACAR</name>
<dbReference type="RefSeq" id="XP_003745843.1">
    <property type="nucleotide sequence ID" value="XM_003745795.2"/>
</dbReference>
<evidence type="ECO:0000313" key="3">
    <source>
        <dbReference type="Proteomes" id="UP000694867"/>
    </source>
</evidence>
<dbReference type="PROSITE" id="PS51673">
    <property type="entry name" value="SUZ"/>
    <property type="match status" value="1"/>
</dbReference>
<keyword evidence="3" id="KW-1185">Reference proteome</keyword>
<feature type="domain" description="SUZ" evidence="2">
    <location>
        <begin position="61"/>
        <end position="137"/>
    </location>
</feature>
<dbReference type="KEGG" id="goe:100908524"/>
<feature type="compositionally biased region" description="Basic and acidic residues" evidence="1">
    <location>
        <begin position="52"/>
        <end position="71"/>
    </location>
</feature>
<dbReference type="Pfam" id="PF12752">
    <property type="entry name" value="SUZ"/>
    <property type="match status" value="1"/>
</dbReference>
<evidence type="ECO:0000313" key="4">
    <source>
        <dbReference type="RefSeq" id="XP_003745843.1"/>
    </source>
</evidence>
<feature type="compositionally biased region" description="Polar residues" evidence="1">
    <location>
        <begin position="134"/>
        <end position="144"/>
    </location>
</feature>
<feature type="region of interest" description="Disordered" evidence="1">
    <location>
        <begin position="1"/>
        <end position="182"/>
    </location>
</feature>
<proteinExistence type="predicted"/>
<gene>
    <name evidence="4" type="primary">LOC100908524</name>
</gene>
<feature type="compositionally biased region" description="Polar residues" evidence="1">
    <location>
        <begin position="153"/>
        <end position="163"/>
    </location>
</feature>
<dbReference type="Proteomes" id="UP000694867">
    <property type="component" value="Unplaced"/>
</dbReference>
<dbReference type="InterPro" id="IPR024771">
    <property type="entry name" value="SUZ"/>
</dbReference>
<evidence type="ECO:0000259" key="2">
    <source>
        <dbReference type="PROSITE" id="PS51673"/>
    </source>
</evidence>
<feature type="compositionally biased region" description="Polar residues" evidence="1">
    <location>
        <begin position="101"/>
        <end position="120"/>
    </location>
</feature>
<sequence length="182" mass="20177">MATDEAKMGKNNGNKESPAADDDWERMIDNGSLDRAIEKLSMKNSPKGATNDSEKDMEEAPKVQVRLEEPPIRTPFTPMVRILKRETASPRIATNKELALSNANGQSAPKNPPSTKTFAQRQDEYARARARIMGNQSANASVVPNGNFRATLLDSSNNRNQDGQLPQQPPQQSFKDRRTNGR</sequence>
<dbReference type="GeneID" id="100908524"/>
<dbReference type="AlphaFoldDB" id="A0AAJ6QW77"/>
<dbReference type="InterPro" id="IPR039228">
    <property type="entry name" value="SZRD1"/>
</dbReference>
<evidence type="ECO:0000256" key="1">
    <source>
        <dbReference type="SAM" id="MobiDB-lite"/>
    </source>
</evidence>
<dbReference type="PANTHER" id="PTHR31796:SF2">
    <property type="entry name" value="SUZ DOMAIN-CONTAINING PROTEIN 1"/>
    <property type="match status" value="1"/>
</dbReference>